<dbReference type="AlphaFoldDB" id="T2JUB7"/>
<proteinExistence type="predicted"/>
<name>T2JUB7_CROWT</name>
<accession>T2JUB7</accession>
<protein>
    <submittedName>
        <fullName evidence="1">Uncharacterized protein</fullName>
    </submittedName>
</protein>
<reference evidence="1 2" key="2">
    <citation type="submission" date="2013-09" db="EMBL/GenBank/DDBJ databases">
        <title>Whole genome comparison of six Crocosphaera watsonii strains with differing phenotypes.</title>
        <authorList>
            <person name="Bench S.R."/>
            <person name="Heller P."/>
            <person name="Frank I."/>
            <person name="Arciniega M."/>
            <person name="Shilova I.N."/>
            <person name="Zehr J.P."/>
        </authorList>
    </citation>
    <scope>NUCLEOTIDE SEQUENCE [LARGE SCALE GENOMIC DNA]</scope>
    <source>
        <strain evidence="1 2">WH 0402</strain>
    </source>
</reference>
<evidence type="ECO:0000313" key="1">
    <source>
        <dbReference type="EMBL" id="CCQ68631.1"/>
    </source>
</evidence>
<organism evidence="1 2">
    <name type="scientific">Crocosphaera watsonii WH 0402</name>
    <dbReference type="NCBI Taxonomy" id="1284629"/>
    <lineage>
        <taxon>Bacteria</taxon>
        <taxon>Bacillati</taxon>
        <taxon>Cyanobacteriota</taxon>
        <taxon>Cyanophyceae</taxon>
        <taxon>Oscillatoriophycideae</taxon>
        <taxon>Chroococcales</taxon>
        <taxon>Aphanothecaceae</taxon>
        <taxon>Crocosphaera</taxon>
    </lineage>
</organism>
<evidence type="ECO:0000313" key="2">
    <source>
        <dbReference type="Proteomes" id="UP000018130"/>
    </source>
</evidence>
<comment type="caution">
    <text evidence="1">The sequence shown here is derived from an EMBL/GenBank/DDBJ whole genome shotgun (WGS) entry which is preliminary data.</text>
</comment>
<dbReference type="EMBL" id="CAQN01000811">
    <property type="protein sequence ID" value="CCQ68631.1"/>
    <property type="molecule type" value="Genomic_DNA"/>
</dbReference>
<dbReference type="Proteomes" id="UP000018130">
    <property type="component" value="Unassembled WGS sequence"/>
</dbReference>
<reference evidence="1 2" key="1">
    <citation type="submission" date="2013-01" db="EMBL/GenBank/DDBJ databases">
        <authorList>
            <person name="Bench S."/>
        </authorList>
    </citation>
    <scope>NUCLEOTIDE SEQUENCE [LARGE SCALE GENOMIC DNA]</scope>
    <source>
        <strain evidence="1 2">WH 0402</strain>
    </source>
</reference>
<gene>
    <name evidence="1" type="ORF">CWATWH0402_4068</name>
</gene>
<sequence>MRPLKPILNSIDRFLATTVLELLPDELAGQSITITMVLFTLK</sequence>